<dbReference type="EMBL" id="CP002353">
    <property type="protein sequence ID" value="ADV62951.1"/>
    <property type="molecule type" value="Genomic_DNA"/>
</dbReference>
<name>E8QWQ1_ISOPI</name>
<dbReference type="HOGENOM" id="CLU_3153747_0_0_0"/>
<reference key="1">
    <citation type="submission" date="2010-11" db="EMBL/GenBank/DDBJ databases">
        <title>The complete sequence of chromosome of Isophaera pallida ATCC 43644.</title>
        <authorList>
            <consortium name="US DOE Joint Genome Institute (JGI-PGF)"/>
            <person name="Lucas S."/>
            <person name="Copeland A."/>
            <person name="Lapidus A."/>
            <person name="Bruce D."/>
            <person name="Goodwin L."/>
            <person name="Pitluck S."/>
            <person name="Kyrpides N."/>
            <person name="Mavromatis K."/>
            <person name="Pagani I."/>
            <person name="Ivanova N."/>
            <person name="Saunders E."/>
            <person name="Brettin T."/>
            <person name="Detter J.C."/>
            <person name="Han C."/>
            <person name="Tapia R."/>
            <person name="Land M."/>
            <person name="Hauser L."/>
            <person name="Markowitz V."/>
            <person name="Cheng J.-F."/>
            <person name="Hugenholtz P."/>
            <person name="Woyke T."/>
            <person name="Wu D."/>
            <person name="Eisen J.A."/>
        </authorList>
    </citation>
    <scope>NUCLEOTIDE SEQUENCE</scope>
    <source>
        <strain>ATCC 43644</strain>
    </source>
</reference>
<evidence type="ECO:0000313" key="2">
    <source>
        <dbReference type="Proteomes" id="UP000008631"/>
    </source>
</evidence>
<gene>
    <name evidence="1" type="ordered locus">Isop_2374</name>
</gene>
<reference evidence="1 2" key="2">
    <citation type="journal article" date="2011" name="Stand. Genomic Sci.">
        <title>Complete genome sequence of Isosphaera pallida type strain (IS1B).</title>
        <authorList>
            <consortium name="US DOE Joint Genome Institute (JGI-PGF)"/>
            <person name="Goker M."/>
            <person name="Cleland D."/>
            <person name="Saunders E."/>
            <person name="Lapidus A."/>
            <person name="Nolan M."/>
            <person name="Lucas S."/>
            <person name="Hammon N."/>
            <person name="Deshpande S."/>
            <person name="Cheng J.F."/>
            <person name="Tapia R."/>
            <person name="Han C."/>
            <person name="Goodwin L."/>
            <person name="Pitluck S."/>
            <person name="Liolios K."/>
            <person name="Pagani I."/>
            <person name="Ivanova N."/>
            <person name="Mavromatis K."/>
            <person name="Pati A."/>
            <person name="Chen A."/>
            <person name="Palaniappan K."/>
            <person name="Land M."/>
            <person name="Hauser L."/>
            <person name="Chang Y.J."/>
            <person name="Jeffries C.D."/>
            <person name="Detter J.C."/>
            <person name="Beck B."/>
            <person name="Woyke T."/>
            <person name="Bristow J."/>
            <person name="Eisen J.A."/>
            <person name="Markowitz V."/>
            <person name="Hugenholtz P."/>
            <person name="Kyrpides N.C."/>
            <person name="Klenk H.P."/>
        </authorList>
    </citation>
    <scope>NUCLEOTIDE SEQUENCE [LARGE SCALE GENOMIC DNA]</scope>
    <source>
        <strain evidence="2">ATCC 43644 / DSM 9630 / IS1B</strain>
    </source>
</reference>
<proteinExistence type="predicted"/>
<keyword evidence="2" id="KW-1185">Reference proteome</keyword>
<accession>E8QWQ1</accession>
<sequence>MDCLGRFPAPPHSASHSNTPFGLLVPLPSPVSPLSARLDSTRDGFVQA</sequence>
<dbReference type="STRING" id="575540.Isop_2374"/>
<dbReference type="AlphaFoldDB" id="E8QWQ1"/>
<organism evidence="1 2">
    <name type="scientific">Isosphaera pallida (strain ATCC 43644 / DSM 9630 / IS1B)</name>
    <dbReference type="NCBI Taxonomy" id="575540"/>
    <lineage>
        <taxon>Bacteria</taxon>
        <taxon>Pseudomonadati</taxon>
        <taxon>Planctomycetota</taxon>
        <taxon>Planctomycetia</taxon>
        <taxon>Isosphaerales</taxon>
        <taxon>Isosphaeraceae</taxon>
        <taxon>Isosphaera</taxon>
    </lineage>
</organism>
<dbReference type="InParanoid" id="E8QWQ1"/>
<evidence type="ECO:0000313" key="1">
    <source>
        <dbReference type="EMBL" id="ADV62951.1"/>
    </source>
</evidence>
<dbReference type="KEGG" id="ipa:Isop_2374"/>
<dbReference type="Proteomes" id="UP000008631">
    <property type="component" value="Chromosome"/>
</dbReference>
<protein>
    <submittedName>
        <fullName evidence="1">Uncharacterized protein</fullName>
    </submittedName>
</protein>